<feature type="transmembrane region" description="Helical" evidence="6">
    <location>
        <begin position="543"/>
        <end position="563"/>
    </location>
</feature>
<accession>A0ABM8YQJ0</accession>
<name>A0ABM8YQJ0_9BACI</name>
<feature type="transmembrane region" description="Helical" evidence="6">
    <location>
        <begin position="594"/>
        <end position="615"/>
    </location>
</feature>
<reference evidence="8 9" key="1">
    <citation type="submission" date="2021-10" db="EMBL/GenBank/DDBJ databases">
        <authorList>
            <person name="Criscuolo A."/>
        </authorList>
    </citation>
    <scope>NUCLEOTIDE SEQUENCE [LARGE SCALE GENOMIC DNA]</scope>
    <source>
        <strain evidence="9">CIP 111883</strain>
    </source>
</reference>
<dbReference type="RefSeq" id="WP_230502209.1">
    <property type="nucleotide sequence ID" value="NZ_CAKJTJ010000016.1"/>
</dbReference>
<dbReference type="EMBL" id="CAKJTJ010000016">
    <property type="protein sequence ID" value="CAG9622070.1"/>
    <property type="molecule type" value="Genomic_DNA"/>
</dbReference>
<evidence type="ECO:0000313" key="9">
    <source>
        <dbReference type="Proteomes" id="UP000789833"/>
    </source>
</evidence>
<comment type="subcellular location">
    <subcellularLocation>
        <location evidence="1">Cell membrane</location>
        <topology evidence="1">Multi-pass membrane protein</topology>
    </subcellularLocation>
</comment>
<protein>
    <recommendedName>
        <fullName evidence="7">ABC3 transporter permease C-terminal domain-containing protein</fullName>
    </recommendedName>
</protein>
<dbReference type="Proteomes" id="UP000789833">
    <property type="component" value="Unassembled WGS sequence"/>
</dbReference>
<evidence type="ECO:0000256" key="5">
    <source>
        <dbReference type="ARBA" id="ARBA00023136"/>
    </source>
</evidence>
<comment type="caution">
    <text evidence="8">The sequence shown here is derived from an EMBL/GenBank/DDBJ whole genome shotgun (WGS) entry which is preliminary data.</text>
</comment>
<keyword evidence="5 6" id="KW-0472">Membrane</keyword>
<keyword evidence="3 6" id="KW-0812">Transmembrane</keyword>
<organism evidence="8 9">
    <name type="scientific">Sutcliffiella rhizosphaerae</name>
    <dbReference type="NCBI Taxonomy" id="2880967"/>
    <lineage>
        <taxon>Bacteria</taxon>
        <taxon>Bacillati</taxon>
        <taxon>Bacillota</taxon>
        <taxon>Bacilli</taxon>
        <taxon>Bacillales</taxon>
        <taxon>Bacillaceae</taxon>
        <taxon>Sutcliffiella</taxon>
    </lineage>
</organism>
<gene>
    <name evidence="8" type="ORF">BACCIP111883_02861</name>
</gene>
<evidence type="ECO:0000256" key="1">
    <source>
        <dbReference type="ARBA" id="ARBA00004651"/>
    </source>
</evidence>
<dbReference type="InterPro" id="IPR003838">
    <property type="entry name" value="ABC3_permease_C"/>
</dbReference>
<feature type="transmembrane region" description="Helical" evidence="6">
    <location>
        <begin position="797"/>
        <end position="820"/>
    </location>
</feature>
<evidence type="ECO:0000256" key="6">
    <source>
        <dbReference type="SAM" id="Phobius"/>
    </source>
</evidence>
<feature type="transmembrane region" description="Helical" evidence="6">
    <location>
        <begin position="665"/>
        <end position="688"/>
    </location>
</feature>
<feature type="transmembrane region" description="Helical" evidence="6">
    <location>
        <begin position="621"/>
        <end position="640"/>
    </location>
</feature>
<feature type="transmembrane region" description="Helical" evidence="6">
    <location>
        <begin position="769"/>
        <end position="791"/>
    </location>
</feature>
<evidence type="ECO:0000256" key="2">
    <source>
        <dbReference type="ARBA" id="ARBA00022475"/>
    </source>
</evidence>
<keyword evidence="9" id="KW-1185">Reference proteome</keyword>
<dbReference type="Pfam" id="PF02687">
    <property type="entry name" value="FtsX"/>
    <property type="match status" value="1"/>
</dbReference>
<evidence type="ECO:0000256" key="3">
    <source>
        <dbReference type="ARBA" id="ARBA00022692"/>
    </source>
</evidence>
<feature type="domain" description="ABC3 transporter permease C-terminal" evidence="7">
    <location>
        <begin position="718"/>
        <end position="825"/>
    </location>
</feature>
<keyword evidence="4 6" id="KW-1133">Transmembrane helix</keyword>
<evidence type="ECO:0000256" key="4">
    <source>
        <dbReference type="ARBA" id="ARBA00022989"/>
    </source>
</evidence>
<evidence type="ECO:0000259" key="7">
    <source>
        <dbReference type="Pfam" id="PF02687"/>
    </source>
</evidence>
<keyword evidence="2" id="KW-1003">Cell membrane</keyword>
<feature type="transmembrane region" description="Helical" evidence="6">
    <location>
        <begin position="708"/>
        <end position="732"/>
    </location>
</feature>
<proteinExistence type="predicted"/>
<evidence type="ECO:0000313" key="8">
    <source>
        <dbReference type="EMBL" id="CAG9622070.1"/>
    </source>
</evidence>
<sequence>MLRYSWRAVRSRYKLSLILLISMVILLVASSVSISSVLTIQTNVRESIQEHARGSYDILIRPAEAATSVEKTLGKVEENYLNYGAGGISLEEWEKIKALSEVDIAAPVISLGYFTGENKSLALDYPSKSSYISGYFETYDGVNHYEVEDTFGVYYMLEQEGYPENGFDFLKRLGVGFTGEGMSPEFDIPITYDLTVGVDVEEEQRLTGIDLSALNNEIPHQMAMAFESLNVEREIRLIYLEDSFSPLKLQVNVKDLNWGTQDTINLKESLNLSENEPLFLSERFEGLMEELEMDYLSDDKYTFDMSKYITPFLYNPLIVDYDHTVKTSDNFSSSLGESSHFYKINPIDYMINSDGTLTVKQVGEHLGVPTYRDMNFQGVSVATVAGTDKTIPFILFPVGSFTTVEYQNTLSSSPLGIYQQAPTITLDEEQPLHETLTPGSFISSPAKGIMSLEDAAYIKGDSPIDAIRVRVSDIKEYDDEAIAKIEEALIKISQIGNFQMDVVAGASISKMAIDVEGIGMVSQPWTSLGAAAEIADGWNGTNILVTGLFFLIGLLYPLNNAFFRNRTSIEDKKIISDLGWKPSHIRKLYFMESAIILVLAALGTSLALIILYTYGYVHIMSFPYVLLSIIIALVVTWLINRFQNSSSTNKTESPKFKTLWLRSLYYFRHLIVFSFLQIVLLTVIITFIPVNLYQTILATGDTNLGEYINATVLVFVIIIFLAALILTTATLSETISSTLHIRKDEVITLKDIGWKIKDVRGILVKETMVWMMIAVICGFVISLTMTLMFYPNMSANVVFIKIICSLSFSILCFIMIYILMTRRLKSYGTT</sequence>